<feature type="transmembrane region" description="Helical" evidence="1">
    <location>
        <begin position="66"/>
        <end position="85"/>
    </location>
</feature>
<reference evidence="2" key="1">
    <citation type="submission" date="2022-11" db="EMBL/GenBank/DDBJ databases">
        <title>Temperate bacteriophages infecting mucin-degrading bacterium Ruminococcus gnavus from the human gut.</title>
        <authorList>
            <person name="Buttimer C."/>
        </authorList>
    </citation>
    <scope>NUCLEOTIDE SEQUENCE</scope>
    <source>
        <strain evidence="2">CCUG 52279</strain>
    </source>
</reference>
<sequence>MADSILNGEWLGGYTVNTLVKGCFFPLLSAFIHVLGLSWMGTMTFIYTIACMIFIYALCPLIQRKSLLLLVYTAVLFNPVTYAAWTFQRFYRNGITMAQVLIVFACVLIIYMRRNEAVRKSVFWAILGGFTLWSLWNTREDGIWIMPFMIVATAVTIVLIIVKKKSKKETIQHIIVVLLPLLMLSGGNFCVRSVNYLCYGIFSYNEINDSSFSDAMKAIYSVKPEEKIERVSVTREKVERMYKVSPTLKSVEPFLESSMDAWDYNDQAPGDGEVQDGWFFWSLRDAVSNTGYYCDAKTADEFYSKVAVEIETAFEEGSTIIEKQKTMPSALMSPWREGYFSKIVETMQKITDYVLHYDEVETRAEYSNQSTADGIRSFEGLTNDRALYPEDRNSYIRGWYVSFKENVAYVAITDADQNIIQKAVLKVSEDVAGYLGEKKVPFAEKCRFEEVIPKSDYTGKMYLTSFTKEDKVIDMIPLSRETMGEKTDNYEYNFDSLQLSNIDIREGYVRPYVDRMNAIGKIYKVTGVGIFILSVVAYLYSGVSLIKKKEKEKTVTVMLILSGLFLSTIVLFGGVAYNEIASCDSIRYMYLSGAYPMVLAFEGLAIIYALELLLEHRKRS</sequence>
<feature type="transmembrane region" description="Helical" evidence="1">
    <location>
        <begin position="91"/>
        <end position="111"/>
    </location>
</feature>
<keyword evidence="1" id="KW-0472">Membrane</keyword>
<name>A0AAJ1GAW8_MEDGN</name>
<feature type="transmembrane region" description="Helical" evidence="1">
    <location>
        <begin position="555"/>
        <end position="577"/>
    </location>
</feature>
<evidence type="ECO:0000313" key="2">
    <source>
        <dbReference type="EMBL" id="MCZ0688791.1"/>
    </source>
</evidence>
<feature type="transmembrane region" description="Helical" evidence="1">
    <location>
        <begin position="589"/>
        <end position="614"/>
    </location>
</feature>
<proteinExistence type="predicted"/>
<accession>A0AAJ1GAW8</accession>
<feature type="transmembrane region" description="Helical" evidence="1">
    <location>
        <begin position="37"/>
        <end position="59"/>
    </location>
</feature>
<dbReference type="AlphaFoldDB" id="A0AAJ1GAW8"/>
<evidence type="ECO:0000313" key="3">
    <source>
        <dbReference type="Proteomes" id="UP001076974"/>
    </source>
</evidence>
<feature type="transmembrane region" description="Helical" evidence="1">
    <location>
        <begin position="118"/>
        <end position="136"/>
    </location>
</feature>
<feature type="transmembrane region" description="Helical" evidence="1">
    <location>
        <begin position="174"/>
        <end position="194"/>
    </location>
</feature>
<keyword evidence="1" id="KW-0812">Transmembrane</keyword>
<keyword evidence="1" id="KW-1133">Transmembrane helix</keyword>
<gene>
    <name evidence="2" type="ORF">OZZ16_02485</name>
</gene>
<feature type="transmembrane region" description="Helical" evidence="1">
    <location>
        <begin position="522"/>
        <end position="543"/>
    </location>
</feature>
<dbReference type="Proteomes" id="UP001076974">
    <property type="component" value="Unassembled WGS sequence"/>
</dbReference>
<comment type="caution">
    <text evidence="2">The sequence shown here is derived from an EMBL/GenBank/DDBJ whole genome shotgun (WGS) entry which is preliminary data.</text>
</comment>
<organism evidence="2 3">
    <name type="scientific">Mediterraneibacter gnavus</name>
    <name type="common">Ruminococcus gnavus</name>
    <dbReference type="NCBI Taxonomy" id="33038"/>
    <lineage>
        <taxon>Bacteria</taxon>
        <taxon>Bacillati</taxon>
        <taxon>Bacillota</taxon>
        <taxon>Clostridia</taxon>
        <taxon>Lachnospirales</taxon>
        <taxon>Lachnospiraceae</taxon>
        <taxon>Mediterraneibacter</taxon>
    </lineage>
</organism>
<evidence type="ECO:0000256" key="1">
    <source>
        <dbReference type="SAM" id="Phobius"/>
    </source>
</evidence>
<feature type="transmembrane region" description="Helical" evidence="1">
    <location>
        <begin position="142"/>
        <end position="162"/>
    </location>
</feature>
<dbReference type="EMBL" id="JAPRBD010000001">
    <property type="protein sequence ID" value="MCZ0688791.1"/>
    <property type="molecule type" value="Genomic_DNA"/>
</dbReference>
<protein>
    <submittedName>
        <fullName evidence="2">Uncharacterized protein</fullName>
    </submittedName>
</protein>